<keyword evidence="3" id="KW-0808">Transferase</keyword>
<dbReference type="EMBL" id="JAVXUO010000310">
    <property type="protein sequence ID" value="KAK2993507.1"/>
    <property type="molecule type" value="Genomic_DNA"/>
</dbReference>
<dbReference type="GO" id="GO:0005739">
    <property type="term" value="C:mitochondrion"/>
    <property type="evidence" value="ECO:0007669"/>
    <property type="project" value="TreeGrafter"/>
</dbReference>
<keyword evidence="2" id="KW-0032">Aminotransferase</keyword>
<dbReference type="AlphaFoldDB" id="A0AA88RYP6"/>
<protein>
    <submittedName>
        <fullName evidence="4">Uncharacterized protein</fullName>
    </submittedName>
</protein>
<evidence type="ECO:0000313" key="4">
    <source>
        <dbReference type="EMBL" id="KAK2993507.1"/>
    </source>
</evidence>
<organism evidence="4 5">
    <name type="scientific">Escallonia rubra</name>
    <dbReference type="NCBI Taxonomy" id="112253"/>
    <lineage>
        <taxon>Eukaryota</taxon>
        <taxon>Viridiplantae</taxon>
        <taxon>Streptophyta</taxon>
        <taxon>Embryophyta</taxon>
        <taxon>Tracheophyta</taxon>
        <taxon>Spermatophyta</taxon>
        <taxon>Magnoliopsida</taxon>
        <taxon>eudicotyledons</taxon>
        <taxon>Gunneridae</taxon>
        <taxon>Pentapetalae</taxon>
        <taxon>asterids</taxon>
        <taxon>campanulids</taxon>
        <taxon>Escalloniales</taxon>
        <taxon>Escalloniaceae</taxon>
        <taxon>Escallonia</taxon>
    </lineage>
</organism>
<name>A0AA88RYP6_9ASTE</name>
<dbReference type="PANTHER" id="PTHR42684">
    <property type="entry name" value="ADENOSYLMETHIONINE-8-AMINO-7-OXONONANOATE AMINOTRANSFERASE"/>
    <property type="match status" value="1"/>
</dbReference>
<keyword evidence="5" id="KW-1185">Reference proteome</keyword>
<evidence type="ECO:0000256" key="3">
    <source>
        <dbReference type="ARBA" id="ARBA00022679"/>
    </source>
</evidence>
<evidence type="ECO:0000256" key="1">
    <source>
        <dbReference type="ARBA" id="ARBA00008954"/>
    </source>
</evidence>
<accession>A0AA88RYP6</accession>
<comment type="caution">
    <text evidence="4">The sequence shown here is derived from an EMBL/GenBank/DDBJ whole genome shotgun (WGS) entry which is preliminary data.</text>
</comment>
<reference evidence="4" key="1">
    <citation type="submission" date="2022-12" db="EMBL/GenBank/DDBJ databases">
        <title>Draft genome assemblies for two species of Escallonia (Escalloniales).</title>
        <authorList>
            <person name="Chanderbali A."/>
            <person name="Dervinis C."/>
            <person name="Anghel I."/>
            <person name="Soltis D."/>
            <person name="Soltis P."/>
            <person name="Zapata F."/>
        </authorList>
    </citation>
    <scope>NUCLEOTIDE SEQUENCE</scope>
    <source>
        <strain evidence="4">UCBG92.1500</strain>
        <tissue evidence="4">Leaf</tissue>
    </source>
</reference>
<dbReference type="Gene3D" id="3.90.1150.10">
    <property type="entry name" value="Aspartate Aminotransferase, domain 1"/>
    <property type="match status" value="1"/>
</dbReference>
<dbReference type="GO" id="GO:0004015">
    <property type="term" value="F:adenosylmethionine-8-amino-7-oxononanoate transaminase activity"/>
    <property type="evidence" value="ECO:0007669"/>
    <property type="project" value="TreeGrafter"/>
</dbReference>
<comment type="similarity">
    <text evidence="1">Belongs to the class-III pyridoxal-phosphate-dependent aminotransferase family.</text>
</comment>
<dbReference type="InterPro" id="IPR015422">
    <property type="entry name" value="PyrdxlP-dep_Trfase_small"/>
</dbReference>
<dbReference type="GO" id="GO:0009102">
    <property type="term" value="P:biotin biosynthetic process"/>
    <property type="evidence" value="ECO:0007669"/>
    <property type="project" value="TreeGrafter"/>
</dbReference>
<dbReference type="Proteomes" id="UP001187471">
    <property type="component" value="Unassembled WGS sequence"/>
</dbReference>
<proteinExistence type="inferred from homology"/>
<evidence type="ECO:0000256" key="2">
    <source>
        <dbReference type="ARBA" id="ARBA00022576"/>
    </source>
</evidence>
<gene>
    <name evidence="4" type="ORF">RJ640_015191</name>
</gene>
<evidence type="ECO:0000313" key="5">
    <source>
        <dbReference type="Proteomes" id="UP001187471"/>
    </source>
</evidence>
<dbReference type="GO" id="GO:0004141">
    <property type="term" value="F:dethiobiotin synthase activity"/>
    <property type="evidence" value="ECO:0007669"/>
    <property type="project" value="TreeGrafter"/>
</dbReference>
<sequence length="90" mass="10140">MGFGIGESDLIASCSPKSGCFGNSLYASRYGSALLEKLREDDIYMRSLGNVIYMMCGPCTSPHICRRVLEKVHHRLEEFSQERKSKTCDQ</sequence>
<dbReference type="PANTHER" id="PTHR42684:SF3">
    <property type="entry name" value="ADENOSYLMETHIONINE-8-AMINO-7-OXONONANOATE AMINOTRANSFERASE"/>
    <property type="match status" value="1"/>
</dbReference>